<name>A0ABS5WDK3_9FLAO</name>
<protein>
    <submittedName>
        <fullName evidence="2">Uncharacterized protein</fullName>
    </submittedName>
</protein>
<dbReference type="RefSeq" id="WP_214611644.1">
    <property type="nucleotide sequence ID" value="NZ_JACATN010000003.1"/>
</dbReference>
<organism evidence="2 3">
    <name type="scientific">Zobellia barbeyronii</name>
    <dbReference type="NCBI Taxonomy" id="2748009"/>
    <lineage>
        <taxon>Bacteria</taxon>
        <taxon>Pseudomonadati</taxon>
        <taxon>Bacteroidota</taxon>
        <taxon>Flavobacteriia</taxon>
        <taxon>Flavobacteriales</taxon>
        <taxon>Flavobacteriaceae</taxon>
        <taxon>Zobellia</taxon>
    </lineage>
</organism>
<evidence type="ECO:0000313" key="2">
    <source>
        <dbReference type="EMBL" id="MBT2161479.1"/>
    </source>
</evidence>
<keyword evidence="3" id="KW-1185">Reference proteome</keyword>
<evidence type="ECO:0000256" key="1">
    <source>
        <dbReference type="SAM" id="SignalP"/>
    </source>
</evidence>
<sequence>MKSSFKLLFLFVLLFSQACKDDDNCSEVTCFTPPEPFSFELVDKTSGENLFTNETYNANDISVVDLDDQSAVEFTFQDENNTNLIIINTIGWETETVAYSIQIATKSVFELYVTAERSTDGCCPNTDFTEIRIEKADSELNKESGIYTILVD</sequence>
<accession>A0ABS5WDK3</accession>
<dbReference type="PROSITE" id="PS51257">
    <property type="entry name" value="PROKAR_LIPOPROTEIN"/>
    <property type="match status" value="1"/>
</dbReference>
<evidence type="ECO:0000313" key="3">
    <source>
        <dbReference type="Proteomes" id="UP000740413"/>
    </source>
</evidence>
<feature type="signal peptide" evidence="1">
    <location>
        <begin position="1"/>
        <end position="21"/>
    </location>
</feature>
<comment type="caution">
    <text evidence="2">The sequence shown here is derived from an EMBL/GenBank/DDBJ whole genome shotgun (WGS) entry which is preliminary data.</text>
</comment>
<dbReference type="Proteomes" id="UP000740413">
    <property type="component" value="Unassembled WGS sequence"/>
</dbReference>
<dbReference type="EMBL" id="JACATN010000003">
    <property type="protein sequence ID" value="MBT2161479.1"/>
    <property type="molecule type" value="Genomic_DNA"/>
</dbReference>
<reference evidence="3" key="1">
    <citation type="submission" date="2023-07" db="EMBL/GenBank/DDBJ databases">
        <title>Zobellia barbeyronii sp. nov., a new marine flavobacterium, isolated from green and red algae.</title>
        <authorList>
            <person name="Nedashkovskaya O.I."/>
            <person name="Otstavnykh N."/>
            <person name="Zhukova N."/>
            <person name="Guzev K."/>
            <person name="Chausova V."/>
            <person name="Tekutyeva L."/>
            <person name="Mikhailov V."/>
            <person name="Isaeva M."/>
        </authorList>
    </citation>
    <scope>NUCLEOTIDE SEQUENCE [LARGE SCALE GENOMIC DNA]</scope>
    <source>
        <strain evidence="3">KMM 6746</strain>
    </source>
</reference>
<gene>
    <name evidence="2" type="ORF">HW347_09390</name>
</gene>
<feature type="chain" id="PRO_5047487817" evidence="1">
    <location>
        <begin position="22"/>
        <end position="152"/>
    </location>
</feature>
<keyword evidence="1" id="KW-0732">Signal</keyword>
<proteinExistence type="predicted"/>